<dbReference type="Proteomes" id="UP001164713">
    <property type="component" value="Chromosome"/>
</dbReference>
<dbReference type="InterPro" id="IPR014043">
    <property type="entry name" value="Acyl_transferase_dom"/>
</dbReference>
<dbReference type="GO" id="GO:0004314">
    <property type="term" value="F:[acyl-carrier-protein] S-malonyltransferase activity"/>
    <property type="evidence" value="ECO:0007669"/>
    <property type="project" value="UniProtKB-EC"/>
</dbReference>
<evidence type="ECO:0000259" key="5">
    <source>
        <dbReference type="SMART" id="SM00827"/>
    </source>
</evidence>
<evidence type="ECO:0000256" key="3">
    <source>
        <dbReference type="ARBA" id="ARBA00023315"/>
    </source>
</evidence>
<organism evidence="6 7">
    <name type="scientific">Bacillus halotolerans</name>
    <dbReference type="NCBI Taxonomy" id="260554"/>
    <lineage>
        <taxon>Bacteria</taxon>
        <taxon>Bacillati</taxon>
        <taxon>Bacillota</taxon>
        <taxon>Bacilli</taxon>
        <taxon>Bacillales</taxon>
        <taxon>Bacillaceae</taxon>
        <taxon>Bacillus</taxon>
    </lineage>
</organism>
<protein>
    <recommendedName>
        <fullName evidence="1">[acyl-carrier-protein] S-malonyltransferase</fullName>
        <ecNumber evidence="1">2.3.1.39</ecNumber>
    </recommendedName>
</protein>
<accession>A0ABY7I3E9</accession>
<dbReference type="SUPFAM" id="SSF55048">
    <property type="entry name" value="Probable ACP-binding domain of malonyl-CoA ACP transacylase"/>
    <property type="match status" value="1"/>
</dbReference>
<dbReference type="NCBIfam" id="TIGR00128">
    <property type="entry name" value="fabD"/>
    <property type="match status" value="1"/>
</dbReference>
<dbReference type="InterPro" id="IPR001227">
    <property type="entry name" value="Ac_transferase_dom_sf"/>
</dbReference>
<dbReference type="InterPro" id="IPR016036">
    <property type="entry name" value="Malonyl_transacylase_ACP-bd"/>
</dbReference>
<feature type="domain" description="Malonyl-CoA:ACP transacylase (MAT)" evidence="5">
    <location>
        <begin position="322"/>
        <end position="604"/>
    </location>
</feature>
<dbReference type="InterPro" id="IPR049489">
    <property type="entry name" value="FabD-like_helical_ins"/>
</dbReference>
<feature type="domain" description="Malonyl-CoA:ACP transacylase (MAT)" evidence="5">
    <location>
        <begin position="6"/>
        <end position="298"/>
    </location>
</feature>
<keyword evidence="2 6" id="KW-0808">Transferase</keyword>
<keyword evidence="3 6" id="KW-0012">Acyltransferase</keyword>
<evidence type="ECO:0000313" key="6">
    <source>
        <dbReference type="EMBL" id="WAT22094.1"/>
    </source>
</evidence>
<dbReference type="SMART" id="SM00827">
    <property type="entry name" value="PKS_AT"/>
    <property type="match status" value="2"/>
</dbReference>
<evidence type="ECO:0000256" key="1">
    <source>
        <dbReference type="ARBA" id="ARBA00013258"/>
    </source>
</evidence>
<name>A0ABY7I3E9_9BACI</name>
<evidence type="ECO:0000256" key="4">
    <source>
        <dbReference type="ARBA" id="ARBA00048462"/>
    </source>
</evidence>
<dbReference type="NCBIfam" id="TIGR02814">
    <property type="entry name" value="pfaD_fam"/>
    <property type="match status" value="1"/>
</dbReference>
<dbReference type="Gene3D" id="3.30.70.250">
    <property type="entry name" value="Malonyl-CoA ACP transacylase, ACP-binding"/>
    <property type="match status" value="1"/>
</dbReference>
<reference evidence="6" key="1">
    <citation type="submission" date="2022-12" db="EMBL/GenBank/DDBJ databases">
        <title>Genomic of Bacillus halotolerans.</title>
        <authorList>
            <person name="Xu G."/>
            <person name="Ding Y."/>
        </authorList>
    </citation>
    <scope>NUCLEOTIDE SEQUENCE</scope>
    <source>
        <strain evidence="6">B13</strain>
    </source>
</reference>
<dbReference type="InterPro" id="IPR050858">
    <property type="entry name" value="Mal-CoA-ACP_Trans/PKS_FabD"/>
</dbReference>
<dbReference type="InterPro" id="IPR016035">
    <property type="entry name" value="Acyl_Trfase/lysoPLipase"/>
</dbReference>
<dbReference type="Pfam" id="PF00698">
    <property type="entry name" value="Acyl_transf_1"/>
    <property type="match status" value="2"/>
</dbReference>
<dbReference type="PANTHER" id="PTHR42681">
    <property type="entry name" value="MALONYL-COA-ACYL CARRIER PROTEIN TRANSACYLASE, MITOCHONDRIAL"/>
    <property type="match status" value="1"/>
</dbReference>
<dbReference type="EC" id="2.3.1.39" evidence="1"/>
<dbReference type="EMBL" id="CP114066">
    <property type="protein sequence ID" value="WAT22094.1"/>
    <property type="molecule type" value="Genomic_DNA"/>
</dbReference>
<dbReference type="Pfam" id="PF21607">
    <property type="entry name" value="FabD_helical_ins"/>
    <property type="match status" value="1"/>
</dbReference>
<proteinExistence type="predicted"/>
<dbReference type="SUPFAM" id="SSF51395">
    <property type="entry name" value="FMN-linked oxidoreductases"/>
    <property type="match status" value="1"/>
</dbReference>
<gene>
    <name evidence="6" type="primary">fabD</name>
    <name evidence="6" type="ORF">O0R52_03685</name>
</gene>
<dbReference type="Gene3D" id="3.40.366.10">
    <property type="entry name" value="Malonyl-Coenzyme A Acyl Carrier Protein, domain 2"/>
    <property type="match status" value="2"/>
</dbReference>
<evidence type="ECO:0000313" key="7">
    <source>
        <dbReference type="Proteomes" id="UP001164713"/>
    </source>
</evidence>
<dbReference type="Gene3D" id="3.20.20.70">
    <property type="entry name" value="Aldolase class I"/>
    <property type="match status" value="1"/>
</dbReference>
<dbReference type="SUPFAM" id="SSF52151">
    <property type="entry name" value="FabD/lysophospholipase-like"/>
    <property type="match status" value="2"/>
</dbReference>
<sequence>MEKIFMFAGQGCHFYGMGKKLYETNFDFRKNIDAVDHEIVKFAGISVRDIVFDENKNRGEAFLPILQTNLAIFMYEYSAAQMMIQNGIVPNGVIGASLGEFSGAVISGMIEMQDAVALLVKLSELIMDKAPMGGMITVFDDASVFQNRKDIFTGSELVAVNHSHHFVVSANSERIRSIKKRLSDNSILSQVLPVQYAFHSREIESMREECCRLFAEVNLKQPACKIISSVTGKALDQVKMDYFWEVIREQIRFKESITNTATNDTMFIDLSPDGELAAMLHYILPEHKDVFKIASLFNVDMDVTSIMNTIKETGGHKMKAYVFPGQGSQEKGMGAELFDEFSELTQKADEILGYSIKDLCLNDPENKLGLTVYTQPALYVVSVFSYLKKLKDGEGEPDYLAGHSIGEYAALFASGAIDFETGLKLVKKRGELMFREAGGQMAAVVGLTKEQVEQVLHENKLTNLDVANMNTPNQIVIAGYREDIQKAKDPFQNHSNCMMYKVLNVSGAFHSRYMQPARDEFTEYLQKFKIGSMKIPVISNVYARPYRQSRVLETLSEQLVSSVEWTDSIRYLLAKGVEDIIQVGPGRVVQGMVQTIIRDAEPIMIEEEDLPTERYREEQDEIMEEVHIKSEAEVTNSTINETGFPKTISKSISPEMLGDGSFIHDYNLKYAYILGGMYRGISGERLVTEAGKAGLLAFYGTVGVDDSSIEKGIKNIQRTLKNGEPYGFSLSPDFENPEREKRIFDLFLRYGVRTIEASGYVTITKPLVKYRIKGLKEDGTGNVIIQNRIIAKLSRPEVAECYMSPPPKKIVDSLLREGEITETEAQLSQQIPMAYDICVQGDSGGHTDAANGFVLLPTFFRLRSEMTKKHGYHYKIRLGVGGGIGTPTAAAGAFIMGADFITTGSINQCSVEADISVPAKEMLSGINVQDTGYAPSWDLYETSSKVQVLKKGTLYQVRSNKLHSIYSSHHSIDGIDEMVKKQIENNYFKKSLEEVYTEVKQYTSRKTLKEAEINPKLKMLLTFKWYFIKSAQWALNGEEDNQSDYQILCGSALGSFNQWVKGSEMEDWRNRHVADIGTMLMTETAEQLNEYCKQMLV</sequence>
<dbReference type="PANTHER" id="PTHR42681:SF1">
    <property type="entry name" value="MALONYL-COA-ACYL CARRIER PROTEIN TRANSACYLASE, MITOCHONDRIAL"/>
    <property type="match status" value="1"/>
</dbReference>
<dbReference type="RefSeq" id="WP_059293901.1">
    <property type="nucleotide sequence ID" value="NZ_CP101718.1"/>
</dbReference>
<dbReference type="InterPro" id="IPR004410">
    <property type="entry name" value="Malonyl_CoA-ACP_transAc_FabD"/>
</dbReference>
<comment type="catalytic activity">
    <reaction evidence="4">
        <text>holo-[ACP] + malonyl-CoA = malonyl-[ACP] + CoA</text>
        <dbReference type="Rhea" id="RHEA:41792"/>
        <dbReference type="Rhea" id="RHEA-COMP:9623"/>
        <dbReference type="Rhea" id="RHEA-COMP:9685"/>
        <dbReference type="ChEBI" id="CHEBI:57287"/>
        <dbReference type="ChEBI" id="CHEBI:57384"/>
        <dbReference type="ChEBI" id="CHEBI:64479"/>
        <dbReference type="ChEBI" id="CHEBI:78449"/>
        <dbReference type="EC" id="2.3.1.39"/>
    </reaction>
</comment>
<dbReference type="InterPro" id="IPR014179">
    <property type="entry name" value="PfaD-like_TIM-barrel"/>
</dbReference>
<evidence type="ECO:0000256" key="2">
    <source>
        <dbReference type="ARBA" id="ARBA00022679"/>
    </source>
</evidence>
<keyword evidence="7" id="KW-1185">Reference proteome</keyword>
<dbReference type="InterPro" id="IPR013785">
    <property type="entry name" value="Aldolase_TIM"/>
</dbReference>